<proteinExistence type="predicted"/>
<accession>D2VNW6</accession>
<feature type="domain" description="Eukaryotic translation initiation factor 2D-like PUA RNA-binding" evidence="3">
    <location>
        <begin position="153"/>
        <end position="250"/>
    </location>
</feature>
<dbReference type="KEGG" id="ngr:NAEGRDRAFT_58788"/>
<gene>
    <name evidence="4" type="ORF">NAEGRDRAFT_58788</name>
</gene>
<evidence type="ECO:0000259" key="2">
    <source>
        <dbReference type="Pfam" id="PF25304"/>
    </source>
</evidence>
<feature type="region of interest" description="Disordered" evidence="1">
    <location>
        <begin position="281"/>
        <end position="326"/>
    </location>
</feature>
<dbReference type="InterPro" id="IPR057429">
    <property type="entry name" value="WH_eIF2D"/>
</dbReference>
<dbReference type="PANTHER" id="PTHR12217:SF4">
    <property type="entry name" value="EUKARYOTIC TRANSLATION INITIATION FACTOR 2D"/>
    <property type="match status" value="1"/>
</dbReference>
<protein>
    <submittedName>
        <fullName evidence="4">Predicted protein</fullName>
    </submittedName>
</protein>
<name>D2VNW6_NAEGR</name>
<dbReference type="Pfam" id="PF25304">
    <property type="entry name" value="WHD_eIF2D"/>
    <property type="match status" value="1"/>
</dbReference>
<dbReference type="Pfam" id="PF26292">
    <property type="entry name" value="PUA_elF2D"/>
    <property type="match status" value="1"/>
</dbReference>
<evidence type="ECO:0000259" key="3">
    <source>
        <dbReference type="Pfam" id="PF26292"/>
    </source>
</evidence>
<dbReference type="GO" id="GO:0003723">
    <property type="term" value="F:RNA binding"/>
    <property type="evidence" value="ECO:0007669"/>
    <property type="project" value="InterPro"/>
</dbReference>
<dbReference type="GO" id="GO:0001731">
    <property type="term" value="P:formation of translation preinitiation complex"/>
    <property type="evidence" value="ECO:0007669"/>
    <property type="project" value="InterPro"/>
</dbReference>
<dbReference type="InterPro" id="IPR015947">
    <property type="entry name" value="PUA-like_sf"/>
</dbReference>
<dbReference type="STRING" id="5762.D2VNW6"/>
<dbReference type="OMA" id="MFFSIEK"/>
<dbReference type="RefSeq" id="XP_002674307.1">
    <property type="nucleotide sequence ID" value="XM_002674261.1"/>
</dbReference>
<evidence type="ECO:0000313" key="5">
    <source>
        <dbReference type="Proteomes" id="UP000006671"/>
    </source>
</evidence>
<dbReference type="InterPro" id="IPR039757">
    <property type="entry name" value="EIF2D"/>
</dbReference>
<dbReference type="EMBL" id="GG738885">
    <property type="protein sequence ID" value="EFC41563.1"/>
    <property type="molecule type" value="Genomic_DNA"/>
</dbReference>
<feature type="region of interest" description="Disordered" evidence="1">
    <location>
        <begin position="1"/>
        <end position="52"/>
    </location>
</feature>
<reference evidence="4 5" key="1">
    <citation type="journal article" date="2010" name="Cell">
        <title>The genome of Naegleria gruberi illuminates early eukaryotic versatility.</title>
        <authorList>
            <person name="Fritz-Laylin L.K."/>
            <person name="Prochnik S.E."/>
            <person name="Ginger M.L."/>
            <person name="Dacks J.B."/>
            <person name="Carpenter M.L."/>
            <person name="Field M.C."/>
            <person name="Kuo A."/>
            <person name="Paredez A."/>
            <person name="Chapman J."/>
            <person name="Pham J."/>
            <person name="Shu S."/>
            <person name="Neupane R."/>
            <person name="Cipriano M."/>
            <person name="Mancuso J."/>
            <person name="Tu H."/>
            <person name="Salamov A."/>
            <person name="Lindquist E."/>
            <person name="Shapiro H."/>
            <person name="Lucas S."/>
            <person name="Grigoriev I.V."/>
            <person name="Cande W.Z."/>
            <person name="Fulton C."/>
            <person name="Rokhsar D.S."/>
            <person name="Dawson S.C."/>
        </authorList>
    </citation>
    <scope>NUCLEOTIDE SEQUENCE [LARGE SCALE GENOMIC DNA]</scope>
    <source>
        <strain evidence="4 5">NEG-M</strain>
    </source>
</reference>
<dbReference type="InterPro" id="IPR004521">
    <property type="entry name" value="Uncharacterised_CHP00451"/>
</dbReference>
<dbReference type="Proteomes" id="UP000006671">
    <property type="component" value="Unassembled WGS sequence"/>
</dbReference>
<dbReference type="eggNOG" id="KOG2522">
    <property type="taxonomic scope" value="Eukaryota"/>
</dbReference>
<dbReference type="InParanoid" id="D2VNW6"/>
<dbReference type="PANTHER" id="PTHR12217">
    <property type="entry name" value="EUKARYOTIC TRANSLATION INITIATION FACTOR 2D"/>
    <property type="match status" value="1"/>
</dbReference>
<sequence>MFKKTLKQTQSHNLKSSDRRKLLKQLQEQYRNIPAPSNADDEEGGSASSDEINPWRLLVPTKNQNVELSKFVIYHQTAASEAILEEIQVGKNVPNKKKKQQQLQKQQLRAASDVQTFNVITVDNVPMFFSIEKEEIYYPTIFALQIAPNLVDTIYIAQPVSHYLLQGADLMKPGVSKNQKNQNMNLIGGERLNNKGSHGGIGPFKKGDIRSIQVRGNPIPFAIGDMIMDFDEFSKADKGKCFETVHIFNDFMWQFGVNHAPSTYSQPVGFTSQIIEILSVEEDEDGEQPTTEKVEVTPLATEGKSTVEGSDDEAEPSGEGSSDIKPEEMDSLLESYFLTALKSSVEDDQLPMEGSGFYTKMFEFSEDIVLDIKKSTYKKWSKFLKQMQKENLVKMKDVKGTFFVTNINRSHPKYLAARELSRSST</sequence>
<dbReference type="OrthoDB" id="199771at2759"/>
<dbReference type="InterPro" id="IPR048248">
    <property type="entry name" value="PUA_eIF2d-like"/>
</dbReference>
<keyword evidence="5" id="KW-1185">Reference proteome</keyword>
<dbReference type="Gene3D" id="3.10.400.20">
    <property type="match status" value="1"/>
</dbReference>
<evidence type="ECO:0000313" key="4">
    <source>
        <dbReference type="EMBL" id="EFC41563.1"/>
    </source>
</evidence>
<dbReference type="NCBIfam" id="TIGR00451">
    <property type="entry name" value="unchar_dom_2"/>
    <property type="match status" value="1"/>
</dbReference>
<dbReference type="CDD" id="cd21156">
    <property type="entry name" value="PUA_eIF2d-like"/>
    <property type="match status" value="1"/>
</dbReference>
<organism evidence="5">
    <name type="scientific">Naegleria gruberi</name>
    <name type="common">Amoeba</name>
    <dbReference type="NCBI Taxonomy" id="5762"/>
    <lineage>
        <taxon>Eukaryota</taxon>
        <taxon>Discoba</taxon>
        <taxon>Heterolobosea</taxon>
        <taxon>Tetramitia</taxon>
        <taxon>Eutetramitia</taxon>
        <taxon>Vahlkampfiidae</taxon>
        <taxon>Naegleria</taxon>
    </lineage>
</organism>
<dbReference type="AlphaFoldDB" id="D2VNW6"/>
<evidence type="ECO:0000256" key="1">
    <source>
        <dbReference type="SAM" id="MobiDB-lite"/>
    </source>
</evidence>
<dbReference type="GO" id="GO:0003743">
    <property type="term" value="F:translation initiation factor activity"/>
    <property type="evidence" value="ECO:0007669"/>
    <property type="project" value="InterPro"/>
</dbReference>
<feature type="domain" description="eIF2D winged helix" evidence="2">
    <location>
        <begin position="330"/>
        <end position="408"/>
    </location>
</feature>
<dbReference type="VEuPathDB" id="AmoebaDB:NAEGRDRAFT_58788"/>
<dbReference type="SUPFAM" id="SSF88697">
    <property type="entry name" value="PUA domain-like"/>
    <property type="match status" value="1"/>
</dbReference>
<dbReference type="GeneID" id="8862434"/>